<protein>
    <submittedName>
        <fullName evidence="1">Uncharacterized protein</fullName>
    </submittedName>
</protein>
<name>X1ILC1_9ZZZZ</name>
<feature type="non-terminal residue" evidence="1">
    <location>
        <position position="1"/>
    </location>
</feature>
<dbReference type="EMBL" id="BARU01042220">
    <property type="protein sequence ID" value="GAH82482.1"/>
    <property type="molecule type" value="Genomic_DNA"/>
</dbReference>
<comment type="caution">
    <text evidence="1">The sequence shown here is derived from an EMBL/GenBank/DDBJ whole genome shotgun (WGS) entry which is preliminary data.</text>
</comment>
<dbReference type="AlphaFoldDB" id="X1ILC1"/>
<evidence type="ECO:0000313" key="1">
    <source>
        <dbReference type="EMBL" id="GAH82482.1"/>
    </source>
</evidence>
<accession>X1ILC1</accession>
<organism evidence="1">
    <name type="scientific">marine sediment metagenome</name>
    <dbReference type="NCBI Taxonomy" id="412755"/>
    <lineage>
        <taxon>unclassified sequences</taxon>
        <taxon>metagenomes</taxon>
        <taxon>ecological metagenomes</taxon>
    </lineage>
</organism>
<reference evidence="1" key="1">
    <citation type="journal article" date="2014" name="Front. Microbiol.">
        <title>High frequency of phylogenetically diverse reductive dehalogenase-homologous genes in deep subseafloor sedimentary metagenomes.</title>
        <authorList>
            <person name="Kawai M."/>
            <person name="Futagami T."/>
            <person name="Toyoda A."/>
            <person name="Takaki Y."/>
            <person name="Nishi S."/>
            <person name="Hori S."/>
            <person name="Arai W."/>
            <person name="Tsubouchi T."/>
            <person name="Morono Y."/>
            <person name="Uchiyama I."/>
            <person name="Ito T."/>
            <person name="Fujiyama A."/>
            <person name="Inagaki F."/>
            <person name="Takami H."/>
        </authorList>
    </citation>
    <scope>NUCLEOTIDE SEQUENCE</scope>
    <source>
        <strain evidence="1">Expedition CK06-06</strain>
    </source>
</reference>
<sequence>CIKNEVALIHFTNNDRKQGIDVLCFGDLWECKNCKCRVVLGLGNQILGLDIEKQNKILEKYEVIEVKR</sequence>
<gene>
    <name evidence="1" type="ORF">S03H2_64916</name>
</gene>
<proteinExistence type="predicted"/>